<sequence>MLKDVKFLTVTDREECEQYGSILLGTELEDISVSTAVTRAAMTEGKKTSKSAKRLLALNPSEDAEFQKRVQQVKKRQKTVLSPGVVYVGHLPRELAEPQLRAYFSQFGRVLRLRLSRSKKTGRTKGYAFVEFDCDEVAKIVAETMNNYLMGERLIKCHVMPPEKIHEKLFVGCQKLFVKPFGPARARYNRGHSPKDMNKLTGKLLSKESKLRKRLALKGIDYDFPGFAAQVSAKKAQSDADASTCSEDTTPLCTPSVLEKRRTVAAEEDDDDEIVLKTQPTSGNDEGSDENTEEEEEEEEH</sequence>
<organism evidence="7 8">
    <name type="scientific">Electrophorus voltai</name>
    <dbReference type="NCBI Taxonomy" id="2609070"/>
    <lineage>
        <taxon>Eukaryota</taxon>
        <taxon>Metazoa</taxon>
        <taxon>Chordata</taxon>
        <taxon>Craniata</taxon>
        <taxon>Vertebrata</taxon>
        <taxon>Euteleostomi</taxon>
        <taxon>Actinopterygii</taxon>
        <taxon>Neopterygii</taxon>
        <taxon>Teleostei</taxon>
        <taxon>Ostariophysi</taxon>
        <taxon>Gymnotiformes</taxon>
        <taxon>Gymnotoidei</taxon>
        <taxon>Gymnotidae</taxon>
        <taxon>Electrophorus</taxon>
    </lineage>
</organism>
<evidence type="ECO:0000256" key="5">
    <source>
        <dbReference type="SAM" id="MobiDB-lite"/>
    </source>
</evidence>
<dbReference type="InterPro" id="IPR000504">
    <property type="entry name" value="RRM_dom"/>
</dbReference>
<dbReference type="EMBL" id="JAROKS010000013">
    <property type="protein sequence ID" value="KAK1797589.1"/>
    <property type="molecule type" value="Genomic_DNA"/>
</dbReference>
<dbReference type="InterPro" id="IPR021043">
    <property type="entry name" value="NIFK_FHA_Ki67-binding"/>
</dbReference>
<feature type="compositionally biased region" description="Acidic residues" evidence="5">
    <location>
        <begin position="286"/>
        <end position="301"/>
    </location>
</feature>
<keyword evidence="8" id="KW-1185">Reference proteome</keyword>
<gene>
    <name evidence="7" type="ORF">P4O66_000780</name>
</gene>
<evidence type="ECO:0000259" key="6">
    <source>
        <dbReference type="PROSITE" id="PS50102"/>
    </source>
</evidence>
<dbReference type="SMART" id="SM00360">
    <property type="entry name" value="RRM"/>
    <property type="match status" value="1"/>
</dbReference>
<comment type="caution">
    <text evidence="7">The sequence shown here is derived from an EMBL/GenBank/DDBJ whole genome shotgun (WGS) entry which is preliminary data.</text>
</comment>
<dbReference type="GO" id="GO:0003723">
    <property type="term" value="F:RNA binding"/>
    <property type="evidence" value="ECO:0007669"/>
    <property type="project" value="UniProtKB-UniRule"/>
</dbReference>
<dbReference type="InterPro" id="IPR012677">
    <property type="entry name" value="Nucleotide-bd_a/b_plait_sf"/>
</dbReference>
<evidence type="ECO:0000313" key="7">
    <source>
        <dbReference type="EMBL" id="KAK1797589.1"/>
    </source>
</evidence>
<reference evidence="7" key="1">
    <citation type="submission" date="2023-03" db="EMBL/GenBank/DDBJ databases">
        <title>Electrophorus voltai genome.</title>
        <authorList>
            <person name="Bian C."/>
        </authorList>
    </citation>
    <scope>NUCLEOTIDE SEQUENCE</scope>
    <source>
        <strain evidence="7">CB-2022</strain>
        <tissue evidence="7">Muscle</tissue>
    </source>
</reference>
<dbReference type="SUPFAM" id="SSF54928">
    <property type="entry name" value="RNA-binding domain, RBD"/>
    <property type="match status" value="1"/>
</dbReference>
<evidence type="ECO:0000256" key="1">
    <source>
        <dbReference type="ARBA" id="ARBA00004604"/>
    </source>
</evidence>
<protein>
    <recommendedName>
        <fullName evidence="6">RRM domain-containing protein</fullName>
    </recommendedName>
</protein>
<evidence type="ECO:0000256" key="4">
    <source>
        <dbReference type="PROSITE-ProRule" id="PRU00176"/>
    </source>
</evidence>
<feature type="domain" description="RRM" evidence="6">
    <location>
        <begin position="84"/>
        <end position="162"/>
    </location>
</feature>
<dbReference type="InterPro" id="IPR035979">
    <property type="entry name" value="RBD_domain_sf"/>
</dbReference>
<evidence type="ECO:0000256" key="3">
    <source>
        <dbReference type="ARBA" id="ARBA00023242"/>
    </source>
</evidence>
<feature type="region of interest" description="Disordered" evidence="5">
    <location>
        <begin position="240"/>
        <end position="301"/>
    </location>
</feature>
<dbReference type="Pfam" id="PF12196">
    <property type="entry name" value="hNIFK_binding"/>
    <property type="match status" value="1"/>
</dbReference>
<evidence type="ECO:0000313" key="8">
    <source>
        <dbReference type="Proteomes" id="UP001239994"/>
    </source>
</evidence>
<dbReference type="AlphaFoldDB" id="A0AAD8ZFM1"/>
<evidence type="ECO:0000256" key="2">
    <source>
        <dbReference type="ARBA" id="ARBA00022884"/>
    </source>
</evidence>
<dbReference type="Proteomes" id="UP001239994">
    <property type="component" value="Unassembled WGS sequence"/>
</dbReference>
<dbReference type="PROSITE" id="PS50102">
    <property type="entry name" value="RRM"/>
    <property type="match status" value="1"/>
</dbReference>
<keyword evidence="3" id="KW-0539">Nucleus</keyword>
<dbReference type="Gene3D" id="3.30.70.330">
    <property type="match status" value="1"/>
</dbReference>
<proteinExistence type="predicted"/>
<name>A0AAD8ZFM1_9TELE</name>
<accession>A0AAD8ZFM1</accession>
<comment type="subcellular location">
    <subcellularLocation>
        <location evidence="1">Nucleus</location>
        <location evidence="1">Nucleolus</location>
    </subcellularLocation>
</comment>
<keyword evidence="2 4" id="KW-0694">RNA-binding</keyword>
<dbReference type="PANTHER" id="PTHR46754">
    <property type="entry name" value="MKI67 FHA DOMAIN-INTERACTING NUCLEOLAR PHOSPHOPROTEIN"/>
    <property type="match status" value="1"/>
</dbReference>
<dbReference type="GO" id="GO:0005730">
    <property type="term" value="C:nucleolus"/>
    <property type="evidence" value="ECO:0007669"/>
    <property type="project" value="UniProtKB-SubCell"/>
</dbReference>
<dbReference type="CDD" id="cd12307">
    <property type="entry name" value="RRM_NIFK_like"/>
    <property type="match status" value="1"/>
</dbReference>
<dbReference type="Pfam" id="PF00076">
    <property type="entry name" value="RRM_1"/>
    <property type="match status" value="1"/>
</dbReference>
<feature type="compositionally biased region" description="Polar residues" evidence="5">
    <location>
        <begin position="244"/>
        <end position="253"/>
    </location>
</feature>